<name>A0A326U462_THEHA</name>
<comment type="caution">
    <text evidence="3">The sequence shown here is derived from an EMBL/GenBank/DDBJ whole genome shotgun (WGS) entry which is preliminary data.</text>
</comment>
<reference evidence="3 4" key="1">
    <citation type="submission" date="2018-06" db="EMBL/GenBank/DDBJ databases">
        <title>Genomic Encyclopedia of Archaeal and Bacterial Type Strains, Phase II (KMG-II): from individual species to whole genera.</title>
        <authorList>
            <person name="Goeker M."/>
        </authorList>
    </citation>
    <scope>NUCLEOTIDE SEQUENCE [LARGE SCALE GENOMIC DNA]</scope>
    <source>
        <strain evidence="3 4">ATCC BAA-1881</strain>
    </source>
</reference>
<evidence type="ECO:0000313" key="4">
    <source>
        <dbReference type="Proteomes" id="UP000248806"/>
    </source>
</evidence>
<dbReference type="AlphaFoldDB" id="A0A326U462"/>
<dbReference type="InterPro" id="IPR036390">
    <property type="entry name" value="WH_DNA-bd_sf"/>
</dbReference>
<dbReference type="InterPro" id="IPR026881">
    <property type="entry name" value="WYL_dom"/>
</dbReference>
<evidence type="ECO:0000259" key="2">
    <source>
        <dbReference type="Pfam" id="PF13280"/>
    </source>
</evidence>
<dbReference type="Pfam" id="PF08279">
    <property type="entry name" value="HTH_11"/>
    <property type="match status" value="1"/>
</dbReference>
<dbReference type="PANTHER" id="PTHR34580">
    <property type="match status" value="1"/>
</dbReference>
<keyword evidence="4" id="KW-1185">Reference proteome</keyword>
<dbReference type="Gene3D" id="1.10.10.10">
    <property type="entry name" value="Winged helix-like DNA-binding domain superfamily/Winged helix DNA-binding domain"/>
    <property type="match status" value="1"/>
</dbReference>
<dbReference type="EMBL" id="QKUF01000012">
    <property type="protein sequence ID" value="PZW27414.1"/>
    <property type="molecule type" value="Genomic_DNA"/>
</dbReference>
<dbReference type="InterPro" id="IPR036388">
    <property type="entry name" value="WH-like_DNA-bd_sf"/>
</dbReference>
<accession>A0A326U462</accession>
<dbReference type="Proteomes" id="UP000248806">
    <property type="component" value="Unassembled WGS sequence"/>
</dbReference>
<organism evidence="3 4">
    <name type="scientific">Thermosporothrix hazakensis</name>
    <dbReference type="NCBI Taxonomy" id="644383"/>
    <lineage>
        <taxon>Bacteria</taxon>
        <taxon>Bacillati</taxon>
        <taxon>Chloroflexota</taxon>
        <taxon>Ktedonobacteria</taxon>
        <taxon>Ktedonobacterales</taxon>
        <taxon>Thermosporotrichaceae</taxon>
        <taxon>Thermosporothrix</taxon>
    </lineage>
</organism>
<dbReference type="PROSITE" id="PS52050">
    <property type="entry name" value="WYL"/>
    <property type="match status" value="1"/>
</dbReference>
<feature type="domain" description="Helix-turn-helix type 11" evidence="1">
    <location>
        <begin position="7"/>
        <end position="62"/>
    </location>
</feature>
<sequence length="222" mass="25370">MYSPVLRLLTVLNILQSRSEVTAAQLAEKLEVNQRSARRYITMLQGMCFPIEALRGRYGGYRLCPGSRLPPLMWTEEEALAITLGLQVAQQMGVAGSVPTVTGALAKVERLLPERLREQVQAVHEMVSFNLKTRVEGQVPDFMLRFSMAAYRGQRLLIRYQKGTEATSTRLFDCYGVVHWGNRWYAVGFCHLRNTVRIFRIDRVIGIEEQKVYLKSQIASMR</sequence>
<dbReference type="PANTHER" id="PTHR34580:SF3">
    <property type="entry name" value="PROTEIN PAFB"/>
    <property type="match status" value="1"/>
</dbReference>
<dbReference type="Pfam" id="PF13280">
    <property type="entry name" value="WYL"/>
    <property type="match status" value="1"/>
</dbReference>
<gene>
    <name evidence="3" type="ORF">EI42_03500</name>
</gene>
<proteinExistence type="predicted"/>
<evidence type="ECO:0000313" key="3">
    <source>
        <dbReference type="EMBL" id="PZW27414.1"/>
    </source>
</evidence>
<dbReference type="RefSeq" id="WP_170142708.1">
    <property type="nucleotide sequence ID" value="NZ_BIFX01000001.1"/>
</dbReference>
<evidence type="ECO:0000259" key="1">
    <source>
        <dbReference type="Pfam" id="PF08279"/>
    </source>
</evidence>
<protein>
    <submittedName>
        <fullName evidence="3">WYL domain-containing protein</fullName>
    </submittedName>
</protein>
<dbReference type="InterPro" id="IPR051534">
    <property type="entry name" value="CBASS_pafABC_assoc_protein"/>
</dbReference>
<dbReference type="InterPro" id="IPR013196">
    <property type="entry name" value="HTH_11"/>
</dbReference>
<dbReference type="SUPFAM" id="SSF46785">
    <property type="entry name" value="Winged helix' DNA-binding domain"/>
    <property type="match status" value="1"/>
</dbReference>
<feature type="domain" description="WYL" evidence="2">
    <location>
        <begin position="149"/>
        <end position="207"/>
    </location>
</feature>